<keyword evidence="9" id="KW-1185">Reference proteome</keyword>
<proteinExistence type="predicted"/>
<dbReference type="GO" id="GO:0005643">
    <property type="term" value="C:nuclear pore"/>
    <property type="evidence" value="ECO:0007669"/>
    <property type="project" value="UniProtKB-SubCell"/>
</dbReference>
<gene>
    <name evidence="8" type="ORF">EV421DRAFT_1830124</name>
</gene>
<keyword evidence="2" id="KW-0653">Protein transport</keyword>
<comment type="subcellular location">
    <subcellularLocation>
        <location evidence="1">Nucleus</location>
        <location evidence="1">Nuclear pore complex</location>
    </subcellularLocation>
</comment>
<keyword evidence="5" id="KW-0509">mRNA transport</keyword>
<evidence type="ECO:0000256" key="6">
    <source>
        <dbReference type="SAM" id="MobiDB-lite"/>
    </source>
</evidence>
<evidence type="ECO:0000256" key="4">
    <source>
        <dbReference type="ARBA" id="ARBA00023132"/>
    </source>
</evidence>
<protein>
    <recommendedName>
        <fullName evidence="7">RRM Nup35-type domain-containing protein</fullName>
    </recommendedName>
</protein>
<dbReference type="InterPro" id="IPR035979">
    <property type="entry name" value="RBD_domain_sf"/>
</dbReference>
<dbReference type="InterPro" id="IPR012677">
    <property type="entry name" value="Nucleotide-bd_a/b_plait_sf"/>
</dbReference>
<reference evidence="8" key="1">
    <citation type="submission" date="2023-06" db="EMBL/GenBank/DDBJ databases">
        <authorList>
            <consortium name="Lawrence Berkeley National Laboratory"/>
            <person name="Ahrendt S."/>
            <person name="Sahu N."/>
            <person name="Indic B."/>
            <person name="Wong-Bajracharya J."/>
            <person name="Merenyi Z."/>
            <person name="Ke H.-M."/>
            <person name="Monk M."/>
            <person name="Kocsube S."/>
            <person name="Drula E."/>
            <person name="Lipzen A."/>
            <person name="Balint B."/>
            <person name="Henrissat B."/>
            <person name="Andreopoulos B."/>
            <person name="Martin F.M."/>
            <person name="Harder C.B."/>
            <person name="Rigling D."/>
            <person name="Ford K.L."/>
            <person name="Foster G.D."/>
            <person name="Pangilinan J."/>
            <person name="Papanicolaou A."/>
            <person name="Barry K."/>
            <person name="LaButti K."/>
            <person name="Viragh M."/>
            <person name="Koriabine M."/>
            <person name="Yan M."/>
            <person name="Riley R."/>
            <person name="Champramary S."/>
            <person name="Plett K.L."/>
            <person name="Tsai I.J."/>
            <person name="Slot J."/>
            <person name="Sipos G."/>
            <person name="Plett J."/>
            <person name="Nagy L.G."/>
            <person name="Grigoriev I.V."/>
        </authorList>
    </citation>
    <scope>NUCLEOTIDE SEQUENCE</scope>
    <source>
        <strain evidence="8">FPL87.14</strain>
    </source>
</reference>
<feature type="compositionally biased region" description="Polar residues" evidence="6">
    <location>
        <begin position="14"/>
        <end position="27"/>
    </location>
</feature>
<dbReference type="AlphaFoldDB" id="A0AA39J786"/>
<evidence type="ECO:0000256" key="3">
    <source>
        <dbReference type="ARBA" id="ARBA00023010"/>
    </source>
</evidence>
<feature type="compositionally biased region" description="Low complexity" evidence="6">
    <location>
        <begin position="28"/>
        <end position="40"/>
    </location>
</feature>
<feature type="region of interest" description="Disordered" evidence="6">
    <location>
        <begin position="1"/>
        <end position="76"/>
    </location>
</feature>
<dbReference type="Proteomes" id="UP001175226">
    <property type="component" value="Unassembled WGS sequence"/>
</dbReference>
<accession>A0AA39J786</accession>
<dbReference type="GO" id="GO:0015031">
    <property type="term" value="P:protein transport"/>
    <property type="evidence" value="ECO:0007669"/>
    <property type="project" value="UniProtKB-KW"/>
</dbReference>
<dbReference type="SUPFAM" id="SSF54928">
    <property type="entry name" value="RNA-binding domain, RBD"/>
    <property type="match status" value="1"/>
</dbReference>
<sequence>MSSSSFSVAGMTPLSGSHHNSAWNPGPSSSLSASLSESLSQPRSNYQAGYLMQLTPGNTSPQSQRADDAPIVPTKAKMNHSLLRGSASDFGMDSMFETSRQRQSLADDEDAPPMMSVNDIPNEIPNINTRYQPRSSTADHSSPLTRRSRTPTMSQNSQPLYIIVFGYPPDKYSVTAEYFKSLGDSTDADPNTEITNCFRIGYRDPGDAMRAVRKNGEILAGSWMVGAKWAVRACFMSSVPWLTTLMNRIQRRLKLYLGSHYVRVWTPVMRRMRWPSMSLPLRRIWVPAPRR</sequence>
<dbReference type="GO" id="GO:0051028">
    <property type="term" value="P:mRNA transport"/>
    <property type="evidence" value="ECO:0007669"/>
    <property type="project" value="UniProtKB-UniRule"/>
</dbReference>
<keyword evidence="4 5" id="KW-0906">Nuclear pore complex</keyword>
<keyword evidence="5" id="KW-0813">Transport</keyword>
<comment type="caution">
    <text evidence="8">The sequence shown here is derived from an EMBL/GenBank/DDBJ whole genome shotgun (WGS) entry which is preliminary data.</text>
</comment>
<evidence type="ECO:0000313" key="9">
    <source>
        <dbReference type="Proteomes" id="UP001175226"/>
    </source>
</evidence>
<evidence type="ECO:0000256" key="5">
    <source>
        <dbReference type="PROSITE-ProRule" id="PRU00804"/>
    </source>
</evidence>
<dbReference type="PROSITE" id="PS51472">
    <property type="entry name" value="RRM_NUP35"/>
    <property type="match status" value="1"/>
</dbReference>
<dbReference type="GO" id="GO:0003676">
    <property type="term" value="F:nucleic acid binding"/>
    <property type="evidence" value="ECO:0007669"/>
    <property type="project" value="InterPro"/>
</dbReference>
<evidence type="ECO:0000313" key="8">
    <source>
        <dbReference type="EMBL" id="KAK0436934.1"/>
    </source>
</evidence>
<feature type="compositionally biased region" description="Polar residues" evidence="6">
    <location>
        <begin position="125"/>
        <end position="154"/>
    </location>
</feature>
<evidence type="ECO:0000256" key="2">
    <source>
        <dbReference type="ARBA" id="ARBA00022927"/>
    </source>
</evidence>
<evidence type="ECO:0000259" key="7">
    <source>
        <dbReference type="PROSITE" id="PS51472"/>
    </source>
</evidence>
<dbReference type="EMBL" id="JAUEPT010000052">
    <property type="protein sequence ID" value="KAK0436934.1"/>
    <property type="molecule type" value="Genomic_DNA"/>
</dbReference>
<evidence type="ECO:0000256" key="1">
    <source>
        <dbReference type="ARBA" id="ARBA00004567"/>
    </source>
</evidence>
<dbReference type="Gene3D" id="3.30.70.330">
    <property type="match status" value="1"/>
</dbReference>
<feature type="compositionally biased region" description="Polar residues" evidence="6">
    <location>
        <begin position="55"/>
        <end position="64"/>
    </location>
</feature>
<feature type="domain" description="RRM Nup35-type" evidence="7">
    <location>
        <begin position="156"/>
        <end position="237"/>
    </location>
</feature>
<feature type="region of interest" description="Disordered" evidence="6">
    <location>
        <begin position="97"/>
        <end position="154"/>
    </location>
</feature>
<keyword evidence="3" id="KW-0811">Translocation</keyword>
<keyword evidence="5" id="KW-0539">Nucleus</keyword>
<name>A0AA39J786_9AGAR</name>
<organism evidence="8 9">
    <name type="scientific">Armillaria borealis</name>
    <dbReference type="NCBI Taxonomy" id="47425"/>
    <lineage>
        <taxon>Eukaryota</taxon>
        <taxon>Fungi</taxon>
        <taxon>Dikarya</taxon>
        <taxon>Basidiomycota</taxon>
        <taxon>Agaricomycotina</taxon>
        <taxon>Agaricomycetes</taxon>
        <taxon>Agaricomycetidae</taxon>
        <taxon>Agaricales</taxon>
        <taxon>Marasmiineae</taxon>
        <taxon>Physalacriaceae</taxon>
        <taxon>Armillaria</taxon>
    </lineage>
</organism>
<dbReference type="Pfam" id="PF05172">
    <property type="entry name" value="RRM_Nup35"/>
    <property type="match status" value="1"/>
</dbReference>
<dbReference type="InterPro" id="IPR007846">
    <property type="entry name" value="RRM_NUP35_dom"/>
</dbReference>